<protein>
    <submittedName>
        <fullName evidence="8">TetR/AcrR family transcriptional regulator C-terminal domain-containing protein</fullName>
    </submittedName>
</protein>
<dbReference type="InterPro" id="IPR009057">
    <property type="entry name" value="Homeodomain-like_sf"/>
</dbReference>
<dbReference type="InterPro" id="IPR004111">
    <property type="entry name" value="Repressor_TetR_C"/>
</dbReference>
<dbReference type="PROSITE" id="PS50949">
    <property type="entry name" value="HTH_GNTR"/>
    <property type="match status" value="1"/>
</dbReference>
<dbReference type="Pfam" id="PF00392">
    <property type="entry name" value="GntR"/>
    <property type="match status" value="1"/>
</dbReference>
<feature type="domain" description="HTH gntR-type" evidence="6">
    <location>
        <begin position="9"/>
        <end position="77"/>
    </location>
</feature>
<dbReference type="InterPro" id="IPR036390">
    <property type="entry name" value="WH_DNA-bd_sf"/>
</dbReference>
<dbReference type="Proteomes" id="UP001595847">
    <property type="component" value="Unassembled WGS sequence"/>
</dbReference>
<dbReference type="InterPro" id="IPR001647">
    <property type="entry name" value="HTH_TetR"/>
</dbReference>
<feature type="DNA-binding region" description="H-T-H motif" evidence="4">
    <location>
        <begin position="127"/>
        <end position="146"/>
    </location>
</feature>
<keyword evidence="1" id="KW-0805">Transcription regulation</keyword>
<sequence>MSSSKQPSAPPYRRIVAEIRARIVSGDLRPGDRVPSVRQIAQRWGVAIATATRVTATLRDEGLVEAKVGSGTVVSARVSREQEAGPAAAVSGPARPSVSRRDQALNRDDVVQAAVAIADVEGLDAISMRRLAAGLRVGPMSLYRHVANKDELLMEMADQAFGEADLPDPGPEGWRAKLELIARLQWRLCRRHLWLPRAVSFTRPLLAPNMMAHTEWTLRALDGLGLPMTTRFREALTLHALVLNVALPMADEAEAEQDSGVTLDGWRSKARPRTGELLNSGRFPHLAAIPEFTAADLDGLFEYGLARHLDGFAALLADRARAAHGGTAGGREGTDAR</sequence>
<dbReference type="PANTHER" id="PTHR38445:SF9">
    <property type="entry name" value="HTH-TYPE TRANSCRIPTIONAL REPRESSOR YTRA"/>
    <property type="match status" value="1"/>
</dbReference>
<evidence type="ECO:0000313" key="9">
    <source>
        <dbReference type="Proteomes" id="UP001595847"/>
    </source>
</evidence>
<feature type="region of interest" description="Disordered" evidence="5">
    <location>
        <begin position="77"/>
        <end position="103"/>
    </location>
</feature>
<organism evidence="8 9">
    <name type="scientific">Nocardiopsis sediminis</name>
    <dbReference type="NCBI Taxonomy" id="1778267"/>
    <lineage>
        <taxon>Bacteria</taxon>
        <taxon>Bacillati</taxon>
        <taxon>Actinomycetota</taxon>
        <taxon>Actinomycetes</taxon>
        <taxon>Streptosporangiales</taxon>
        <taxon>Nocardiopsidaceae</taxon>
        <taxon>Nocardiopsis</taxon>
    </lineage>
</organism>
<name>A0ABV8FJ77_9ACTN</name>
<evidence type="ECO:0000256" key="2">
    <source>
        <dbReference type="ARBA" id="ARBA00023125"/>
    </source>
</evidence>
<dbReference type="CDD" id="cd07377">
    <property type="entry name" value="WHTH_GntR"/>
    <property type="match status" value="1"/>
</dbReference>
<accession>A0ABV8FJ77</accession>
<feature type="domain" description="HTH tetR-type" evidence="7">
    <location>
        <begin position="104"/>
        <end position="164"/>
    </location>
</feature>
<keyword evidence="2 4" id="KW-0238">DNA-binding</keyword>
<dbReference type="Pfam" id="PF02909">
    <property type="entry name" value="TetR_C_1"/>
    <property type="match status" value="1"/>
</dbReference>
<dbReference type="EMBL" id="JBHSBH010000007">
    <property type="protein sequence ID" value="MFC3996175.1"/>
    <property type="molecule type" value="Genomic_DNA"/>
</dbReference>
<keyword evidence="9" id="KW-1185">Reference proteome</keyword>
<dbReference type="Gene3D" id="1.10.10.60">
    <property type="entry name" value="Homeodomain-like"/>
    <property type="match status" value="1"/>
</dbReference>
<reference evidence="9" key="1">
    <citation type="journal article" date="2019" name="Int. J. Syst. Evol. Microbiol.">
        <title>The Global Catalogue of Microorganisms (GCM) 10K type strain sequencing project: providing services to taxonomists for standard genome sequencing and annotation.</title>
        <authorList>
            <consortium name="The Broad Institute Genomics Platform"/>
            <consortium name="The Broad Institute Genome Sequencing Center for Infectious Disease"/>
            <person name="Wu L."/>
            <person name="Ma J."/>
        </authorList>
    </citation>
    <scope>NUCLEOTIDE SEQUENCE [LARGE SCALE GENOMIC DNA]</scope>
    <source>
        <strain evidence="9">TBRC 1826</strain>
    </source>
</reference>
<dbReference type="Gene3D" id="1.10.10.10">
    <property type="entry name" value="Winged helix-like DNA-binding domain superfamily/Winged helix DNA-binding domain"/>
    <property type="match status" value="1"/>
</dbReference>
<comment type="caution">
    <text evidence="8">The sequence shown here is derived from an EMBL/GenBank/DDBJ whole genome shotgun (WGS) entry which is preliminary data.</text>
</comment>
<dbReference type="Pfam" id="PF00440">
    <property type="entry name" value="TetR_N"/>
    <property type="match status" value="1"/>
</dbReference>
<dbReference type="Gene3D" id="1.10.357.10">
    <property type="entry name" value="Tetracycline Repressor, domain 2"/>
    <property type="match status" value="1"/>
</dbReference>
<dbReference type="PROSITE" id="PS50977">
    <property type="entry name" value="HTH_TETR_2"/>
    <property type="match status" value="1"/>
</dbReference>
<evidence type="ECO:0000256" key="5">
    <source>
        <dbReference type="SAM" id="MobiDB-lite"/>
    </source>
</evidence>
<evidence type="ECO:0000256" key="1">
    <source>
        <dbReference type="ARBA" id="ARBA00023015"/>
    </source>
</evidence>
<dbReference type="InterPro" id="IPR036388">
    <property type="entry name" value="WH-like_DNA-bd_sf"/>
</dbReference>
<keyword evidence="3" id="KW-0804">Transcription</keyword>
<dbReference type="SMART" id="SM00345">
    <property type="entry name" value="HTH_GNTR"/>
    <property type="match status" value="1"/>
</dbReference>
<evidence type="ECO:0000259" key="6">
    <source>
        <dbReference type="PROSITE" id="PS50949"/>
    </source>
</evidence>
<dbReference type="SUPFAM" id="SSF48498">
    <property type="entry name" value="Tetracyclin repressor-like, C-terminal domain"/>
    <property type="match status" value="1"/>
</dbReference>
<proteinExistence type="predicted"/>
<evidence type="ECO:0000256" key="4">
    <source>
        <dbReference type="PROSITE-ProRule" id="PRU00335"/>
    </source>
</evidence>
<dbReference type="InterPro" id="IPR000524">
    <property type="entry name" value="Tscrpt_reg_HTH_GntR"/>
</dbReference>
<dbReference type="InterPro" id="IPR036271">
    <property type="entry name" value="Tet_transcr_reg_TetR-rel_C_sf"/>
</dbReference>
<dbReference type="SUPFAM" id="SSF46785">
    <property type="entry name" value="Winged helix' DNA-binding domain"/>
    <property type="match status" value="1"/>
</dbReference>
<gene>
    <name evidence="8" type="ORF">ACFOVU_09635</name>
</gene>
<evidence type="ECO:0000313" key="8">
    <source>
        <dbReference type="EMBL" id="MFC3996175.1"/>
    </source>
</evidence>
<dbReference type="RefSeq" id="WP_378531990.1">
    <property type="nucleotide sequence ID" value="NZ_JBHSBH010000007.1"/>
</dbReference>
<dbReference type="PANTHER" id="PTHR38445">
    <property type="entry name" value="HTH-TYPE TRANSCRIPTIONAL REPRESSOR YTRA"/>
    <property type="match status" value="1"/>
</dbReference>
<evidence type="ECO:0000259" key="7">
    <source>
        <dbReference type="PROSITE" id="PS50977"/>
    </source>
</evidence>
<dbReference type="SUPFAM" id="SSF46689">
    <property type="entry name" value="Homeodomain-like"/>
    <property type="match status" value="1"/>
</dbReference>
<evidence type="ECO:0000256" key="3">
    <source>
        <dbReference type="ARBA" id="ARBA00023163"/>
    </source>
</evidence>